<evidence type="ECO:0000313" key="2">
    <source>
        <dbReference type="Proteomes" id="UP000240572"/>
    </source>
</evidence>
<evidence type="ECO:0000313" key="1">
    <source>
        <dbReference type="EMBL" id="PSK93341.1"/>
    </source>
</evidence>
<keyword evidence="2" id="KW-1185">Reference proteome</keyword>
<comment type="caution">
    <text evidence="1">The sequence shown here is derived from an EMBL/GenBank/DDBJ whole genome shotgun (WGS) entry which is preliminary data.</text>
</comment>
<name>A0A2P8D835_9BACT</name>
<organism evidence="1 2">
    <name type="scientific">Taibaiella chishuiensis</name>
    <dbReference type="NCBI Taxonomy" id="1434707"/>
    <lineage>
        <taxon>Bacteria</taxon>
        <taxon>Pseudomonadati</taxon>
        <taxon>Bacteroidota</taxon>
        <taxon>Chitinophagia</taxon>
        <taxon>Chitinophagales</taxon>
        <taxon>Chitinophagaceae</taxon>
        <taxon>Taibaiella</taxon>
    </lineage>
</organism>
<reference evidence="1 2" key="1">
    <citation type="submission" date="2018-03" db="EMBL/GenBank/DDBJ databases">
        <title>Genomic Encyclopedia of Type Strains, Phase III (KMG-III): the genomes of soil and plant-associated and newly described type strains.</title>
        <authorList>
            <person name="Whitman W."/>
        </authorList>
    </citation>
    <scope>NUCLEOTIDE SEQUENCE [LARGE SCALE GENOMIC DNA]</scope>
    <source>
        <strain evidence="1 2">CGMCC 1.12700</strain>
    </source>
</reference>
<proteinExistence type="predicted"/>
<accession>A0A2P8D835</accession>
<dbReference type="Proteomes" id="UP000240572">
    <property type="component" value="Unassembled WGS sequence"/>
</dbReference>
<dbReference type="EMBL" id="PYGD01000002">
    <property type="protein sequence ID" value="PSK93341.1"/>
    <property type="molecule type" value="Genomic_DNA"/>
</dbReference>
<gene>
    <name evidence="1" type="ORF">B0I18_102311</name>
</gene>
<dbReference type="InterPro" id="IPR008312">
    <property type="entry name" value="T6SS_TssB1"/>
</dbReference>
<protein>
    <submittedName>
        <fullName evidence="1">Type VI secretion system (T6SS) VipA/Hcp2 family protein</fullName>
    </submittedName>
</protein>
<dbReference type="AlphaFoldDB" id="A0A2P8D835"/>
<sequence length="150" mass="16923">MYNYEVGGNEVKVDANEAINEIQANKTLLVSQLTSEEPVQPEIVNGLKTVEDVFRYFKPAIDVEMATAEGEPVRESMRFGKLDDFTPKGITRQSAFLNKLRIQQEQYTKIMKQLKSNKVLQTMLTNAESREAIVNALRQVAGELEANEAK</sequence>
<dbReference type="Pfam" id="PF05591">
    <property type="entry name" value="T6SS_VipA"/>
    <property type="match status" value="1"/>
</dbReference>